<evidence type="ECO:0008006" key="4">
    <source>
        <dbReference type="Google" id="ProtNLM"/>
    </source>
</evidence>
<evidence type="ECO:0000313" key="3">
    <source>
        <dbReference type="Proteomes" id="UP000002941"/>
    </source>
</evidence>
<dbReference type="eggNOG" id="ENOG5033C8D">
    <property type="taxonomic scope" value="Bacteria"/>
</dbReference>
<dbReference type="OrthoDB" id="5125216at2"/>
<protein>
    <recommendedName>
        <fullName evidence="4">Protoporphyrinogen oxidase</fullName>
    </recommendedName>
</protein>
<dbReference type="PATRIC" id="fig|1125718.3.peg.2486"/>
<gene>
    <name evidence="2" type="ORF">HMPREF1318_2029</name>
</gene>
<dbReference type="RefSeq" id="WP_008733130.1">
    <property type="nucleotide sequence ID" value="NZ_AKFT01000194.1"/>
</dbReference>
<feature type="region of interest" description="Disordered" evidence="1">
    <location>
        <begin position="83"/>
        <end position="108"/>
    </location>
</feature>
<feature type="compositionally biased region" description="Low complexity" evidence="1">
    <location>
        <begin position="84"/>
        <end position="96"/>
    </location>
</feature>
<comment type="caution">
    <text evidence="2">The sequence shown here is derived from an EMBL/GenBank/DDBJ whole genome shotgun (WGS) entry which is preliminary data.</text>
</comment>
<name>J0MUV7_9ACTO</name>
<evidence type="ECO:0000256" key="1">
    <source>
        <dbReference type="SAM" id="MobiDB-lite"/>
    </source>
</evidence>
<accession>J0MUV7</accession>
<dbReference type="AlphaFoldDB" id="J0MUV7"/>
<keyword evidence="3" id="KW-1185">Reference proteome</keyword>
<reference evidence="2 3" key="1">
    <citation type="submission" date="2012-05" db="EMBL/GenBank/DDBJ databases">
        <authorList>
            <person name="Harkins D.M."/>
            <person name="Madupu R."/>
            <person name="Durkin A.S."/>
            <person name="Torralba M."/>
            <person name="Methe B."/>
            <person name="Sutton G.G."/>
            <person name="Nelson K.E."/>
        </authorList>
    </citation>
    <scope>NUCLEOTIDE SEQUENCE [LARGE SCALE GENOMIC DNA]</scope>
    <source>
        <strain evidence="2 3">F0489</strain>
    </source>
</reference>
<sequence>MASKLPFIIGLGAGYVLGTRAGRAQYERMKTAASHAASRVAERPFVKDKVDAASTRAGQFMRKQGEVVTDKVADAVKDRLFRGPADSAASSSPARAVRVDDAEVRPID</sequence>
<proteinExistence type="predicted"/>
<dbReference type="Proteomes" id="UP000002941">
    <property type="component" value="Unassembled WGS sequence"/>
</dbReference>
<dbReference type="EMBL" id="AKFT01000194">
    <property type="protein sequence ID" value="EJF38094.1"/>
    <property type="molecule type" value="Genomic_DNA"/>
</dbReference>
<organism evidence="2 3">
    <name type="scientific">Actinomyces massiliensis F0489</name>
    <dbReference type="NCBI Taxonomy" id="1125718"/>
    <lineage>
        <taxon>Bacteria</taxon>
        <taxon>Bacillati</taxon>
        <taxon>Actinomycetota</taxon>
        <taxon>Actinomycetes</taxon>
        <taxon>Actinomycetales</taxon>
        <taxon>Actinomycetaceae</taxon>
        <taxon>Actinomyces</taxon>
    </lineage>
</organism>
<evidence type="ECO:0000313" key="2">
    <source>
        <dbReference type="EMBL" id="EJF38094.1"/>
    </source>
</evidence>
<feature type="compositionally biased region" description="Basic and acidic residues" evidence="1">
    <location>
        <begin position="97"/>
        <end position="108"/>
    </location>
</feature>